<dbReference type="RefSeq" id="WP_133053602.1">
    <property type="nucleotide sequence ID" value="NZ_JACKVM010000008.1"/>
</dbReference>
<protein>
    <submittedName>
        <fullName evidence="2">Uncharacterized protein</fullName>
    </submittedName>
</protein>
<keyword evidence="1" id="KW-0812">Transmembrane</keyword>
<organism evidence="2 3">
    <name type="scientific">Mycolicibacterium bacteremicum</name>
    <name type="common">Mycobacterium bacteremicum</name>
    <dbReference type="NCBI Taxonomy" id="564198"/>
    <lineage>
        <taxon>Bacteria</taxon>
        <taxon>Bacillati</taxon>
        <taxon>Actinomycetota</taxon>
        <taxon>Actinomycetes</taxon>
        <taxon>Mycobacteriales</taxon>
        <taxon>Mycobacteriaceae</taxon>
        <taxon>Mycolicibacterium</taxon>
    </lineage>
</organism>
<accession>A0A1W9YPI5</accession>
<feature type="transmembrane region" description="Helical" evidence="1">
    <location>
        <begin position="12"/>
        <end position="40"/>
    </location>
</feature>
<feature type="transmembrane region" description="Helical" evidence="1">
    <location>
        <begin position="60"/>
        <end position="81"/>
    </location>
</feature>
<keyword evidence="3" id="KW-1185">Reference proteome</keyword>
<dbReference type="EMBL" id="MVHJ01000038">
    <property type="protein sequence ID" value="ORA01919.1"/>
    <property type="molecule type" value="Genomic_DNA"/>
</dbReference>
<comment type="caution">
    <text evidence="2">The sequence shown here is derived from an EMBL/GenBank/DDBJ whole genome shotgun (WGS) entry which is preliminary data.</text>
</comment>
<dbReference type="STRING" id="564198.BST17_26215"/>
<keyword evidence="1" id="KW-0472">Membrane</keyword>
<gene>
    <name evidence="2" type="ORF">BST17_26215</name>
</gene>
<name>A0A1W9YPI5_MYCBA</name>
<evidence type="ECO:0000313" key="2">
    <source>
        <dbReference type="EMBL" id="ORA01919.1"/>
    </source>
</evidence>
<keyword evidence="1" id="KW-1133">Transmembrane helix</keyword>
<proteinExistence type="predicted"/>
<dbReference type="OrthoDB" id="4464283at2"/>
<evidence type="ECO:0000256" key="1">
    <source>
        <dbReference type="SAM" id="Phobius"/>
    </source>
</evidence>
<feature type="transmembrane region" description="Helical" evidence="1">
    <location>
        <begin position="93"/>
        <end position="112"/>
    </location>
</feature>
<sequence>MTQPTSPARPTIVNIAFWLVLVGAVLLLSGGLLGISVAVSAEDAVFGKNVSPDAVQNLRILLGGLSVLWVLVGMALSFLVGRARNGDLRFRRSVVVMAVAVAVMVFLLTLLAPFTVTLPTLFGVVPVVIGATLFMRPAASDWYLEVQ</sequence>
<evidence type="ECO:0000313" key="3">
    <source>
        <dbReference type="Proteomes" id="UP000192366"/>
    </source>
</evidence>
<reference evidence="2 3" key="1">
    <citation type="submission" date="2017-02" db="EMBL/GenBank/DDBJ databases">
        <title>The new phylogeny of genus Mycobacterium.</title>
        <authorList>
            <person name="Tortoli E."/>
            <person name="Trovato A."/>
            <person name="Cirillo D.M."/>
        </authorList>
    </citation>
    <scope>NUCLEOTIDE SEQUENCE [LARGE SCALE GENOMIC DNA]</scope>
    <source>
        <strain evidence="2 3">DSM 45578</strain>
    </source>
</reference>
<dbReference type="AlphaFoldDB" id="A0A1W9YPI5"/>
<dbReference type="Proteomes" id="UP000192366">
    <property type="component" value="Unassembled WGS sequence"/>
</dbReference>